<dbReference type="RefSeq" id="WP_039740107.1">
    <property type="nucleotide sequence ID" value="NZ_JTCM02000140.1"/>
</dbReference>
<comment type="caution">
    <text evidence="1">The sequence shown here is derived from an EMBL/GenBank/DDBJ whole genome shotgun (WGS) entry which is preliminary data.</text>
</comment>
<dbReference type="AlphaFoldDB" id="A0A846HHS0"/>
<keyword evidence="2" id="KW-1185">Reference proteome</keyword>
<evidence type="ECO:0000313" key="2">
    <source>
        <dbReference type="Proteomes" id="UP000031549"/>
    </source>
</evidence>
<gene>
    <name evidence="1" type="ORF">PI95_031565</name>
</gene>
<protein>
    <submittedName>
        <fullName evidence="1">Uncharacterized protein</fullName>
    </submittedName>
</protein>
<sequence>MPQNRDYSDSVSPTGAIAYKKRLSSWAVARLLPDTQHEIIARFRNQSDAEGHLRLLRQLTPDVSLMVVFDCQRNEAVV</sequence>
<reference evidence="1 2" key="1">
    <citation type="journal article" date="2015" name="Genome Announc.">
        <title>Draft Genome Sequence of Cyanobacterium Hassallia byssoidea Strain VB512170, Isolated from Monuments in India.</title>
        <authorList>
            <person name="Singh D."/>
            <person name="Chandrababunaidu M.M."/>
            <person name="Panda A."/>
            <person name="Sen D."/>
            <person name="Bhattacharyya S."/>
            <person name="Adhikary S.P."/>
            <person name="Tripathy S."/>
        </authorList>
    </citation>
    <scope>NUCLEOTIDE SEQUENCE [LARGE SCALE GENOMIC DNA]</scope>
    <source>
        <strain evidence="1 2">VB512170</strain>
    </source>
</reference>
<dbReference type="Proteomes" id="UP000031549">
    <property type="component" value="Unassembled WGS sequence"/>
</dbReference>
<accession>A0A846HHS0</accession>
<organism evidence="1 2">
    <name type="scientific">Hassallia byssoidea VB512170</name>
    <dbReference type="NCBI Taxonomy" id="1304833"/>
    <lineage>
        <taxon>Bacteria</taxon>
        <taxon>Bacillati</taxon>
        <taxon>Cyanobacteriota</taxon>
        <taxon>Cyanophyceae</taxon>
        <taxon>Nostocales</taxon>
        <taxon>Tolypothrichaceae</taxon>
        <taxon>Hassallia</taxon>
    </lineage>
</organism>
<evidence type="ECO:0000313" key="1">
    <source>
        <dbReference type="EMBL" id="NEU76915.1"/>
    </source>
</evidence>
<dbReference type="EMBL" id="JTCM02000140">
    <property type="protein sequence ID" value="NEU76915.1"/>
    <property type="molecule type" value="Genomic_DNA"/>
</dbReference>
<proteinExistence type="predicted"/>
<name>A0A846HHS0_9CYAN</name>